<feature type="compositionally biased region" description="Polar residues" evidence="7">
    <location>
        <begin position="1486"/>
        <end position="1495"/>
    </location>
</feature>
<evidence type="ECO:0000256" key="5">
    <source>
        <dbReference type="ARBA" id="ARBA00023163"/>
    </source>
</evidence>
<evidence type="ECO:0000259" key="8">
    <source>
        <dbReference type="SMART" id="SM00906"/>
    </source>
</evidence>
<accession>A0ABQ7K2J9</accession>
<evidence type="ECO:0000256" key="1">
    <source>
        <dbReference type="ARBA" id="ARBA00022723"/>
    </source>
</evidence>
<feature type="compositionally biased region" description="Basic and acidic residues" evidence="7">
    <location>
        <begin position="1182"/>
        <end position="1195"/>
    </location>
</feature>
<dbReference type="EMBL" id="JAAAIM010000318">
    <property type="protein sequence ID" value="KAG0289952.1"/>
    <property type="molecule type" value="Genomic_DNA"/>
</dbReference>
<evidence type="ECO:0000256" key="2">
    <source>
        <dbReference type="ARBA" id="ARBA00022833"/>
    </source>
</evidence>
<feature type="domain" description="Xylanolytic transcriptional activator regulatory" evidence="8">
    <location>
        <begin position="435"/>
        <end position="510"/>
    </location>
</feature>
<keyword evidence="2" id="KW-0862">Zinc</keyword>
<feature type="compositionally biased region" description="Low complexity" evidence="7">
    <location>
        <begin position="86"/>
        <end position="135"/>
    </location>
</feature>
<feature type="region of interest" description="Disordered" evidence="7">
    <location>
        <begin position="559"/>
        <end position="579"/>
    </location>
</feature>
<feature type="compositionally biased region" description="Low complexity" evidence="7">
    <location>
        <begin position="1067"/>
        <end position="1080"/>
    </location>
</feature>
<feature type="region of interest" description="Disordered" evidence="7">
    <location>
        <begin position="1486"/>
        <end position="1530"/>
    </location>
</feature>
<evidence type="ECO:0000313" key="9">
    <source>
        <dbReference type="EMBL" id="KAG0289952.1"/>
    </source>
</evidence>
<feature type="compositionally biased region" description="Acidic residues" evidence="7">
    <location>
        <begin position="1328"/>
        <end position="1339"/>
    </location>
</feature>
<feature type="region of interest" description="Disordered" evidence="7">
    <location>
        <begin position="1182"/>
        <end position="1218"/>
    </location>
</feature>
<comment type="caution">
    <text evidence="9">The sequence shown here is derived from an EMBL/GenBank/DDBJ whole genome shotgun (WGS) entry which is preliminary data.</text>
</comment>
<organism evidence="9 10">
    <name type="scientific">Linnemannia gamsii</name>
    <dbReference type="NCBI Taxonomy" id="64522"/>
    <lineage>
        <taxon>Eukaryota</taxon>
        <taxon>Fungi</taxon>
        <taxon>Fungi incertae sedis</taxon>
        <taxon>Mucoromycota</taxon>
        <taxon>Mortierellomycotina</taxon>
        <taxon>Mortierellomycetes</taxon>
        <taxon>Mortierellales</taxon>
        <taxon>Mortierellaceae</taxon>
        <taxon>Linnemannia</taxon>
    </lineage>
</organism>
<keyword evidence="1" id="KW-0479">Metal-binding</keyword>
<evidence type="ECO:0000256" key="6">
    <source>
        <dbReference type="ARBA" id="ARBA00023242"/>
    </source>
</evidence>
<feature type="region of interest" description="Disordered" evidence="7">
    <location>
        <begin position="825"/>
        <end position="906"/>
    </location>
</feature>
<feature type="compositionally biased region" description="Low complexity" evidence="7">
    <location>
        <begin position="229"/>
        <end position="238"/>
    </location>
</feature>
<dbReference type="PANTHER" id="PTHR31313:SF81">
    <property type="entry name" value="TY1 ENHANCER ACTIVATOR"/>
    <property type="match status" value="1"/>
</dbReference>
<feature type="region of interest" description="Disordered" evidence="7">
    <location>
        <begin position="1284"/>
        <end position="1341"/>
    </location>
</feature>
<keyword evidence="4" id="KW-0238">DNA-binding</keyword>
<keyword evidence="6" id="KW-0539">Nucleus</keyword>
<gene>
    <name evidence="9" type="ORF">BGZ96_006554</name>
</gene>
<dbReference type="InterPro" id="IPR007219">
    <property type="entry name" value="XnlR_reg_dom"/>
</dbReference>
<dbReference type="InterPro" id="IPR051615">
    <property type="entry name" value="Transcr_Regulatory_Elem"/>
</dbReference>
<feature type="compositionally biased region" description="Basic and acidic residues" evidence="7">
    <location>
        <begin position="1048"/>
        <end position="1058"/>
    </location>
</feature>
<name>A0ABQ7K2J9_9FUNG</name>
<reference evidence="9 10" key="1">
    <citation type="journal article" date="2020" name="Fungal Divers.">
        <title>Resolving the Mortierellaceae phylogeny through synthesis of multi-gene phylogenetics and phylogenomics.</title>
        <authorList>
            <person name="Vandepol N."/>
            <person name="Liber J."/>
            <person name="Desiro A."/>
            <person name="Na H."/>
            <person name="Kennedy M."/>
            <person name="Barry K."/>
            <person name="Grigoriev I.V."/>
            <person name="Miller A.N."/>
            <person name="O'Donnell K."/>
            <person name="Stajich J.E."/>
            <person name="Bonito G."/>
        </authorList>
    </citation>
    <scope>NUCLEOTIDE SEQUENCE [LARGE SCALE GENOMIC DNA]</scope>
    <source>
        <strain evidence="9 10">AD045</strain>
    </source>
</reference>
<keyword evidence="3" id="KW-0805">Transcription regulation</keyword>
<sequence>MEGLLGGLVKDKDPRAEIVRAELDAMAREAEMTGLKLRRSKAYEEMTYAMGIAPSASTTAESKSNPPSVKKEPIVSDASPMDRQPHQQQSKSSSSSSSEQSSTSQQQPQSQSQHSHPYRSQQQPTQTVQMTQQSRSQHHHQQQQHPGHYNTFQQHHRTGSGSGPANNVHSPTIDVQGPPTFMSASPSTQQYQHQPHHPPQQPVSHFHSQSTHAHRQQLNQGNWHHYQHHTPQQYQQHPNAAHESMAVSHRYHPSSSSSEPYPSASWSGNERNGSESIYTPRKGSDAIFHPLASDRPAHFDPLTGYMAMPRQVVPQESRLILPSADVMDHLFDIHFRYVHPVLPMLHRKTFFDQIHGPDPPPAHLLFAVLGLASRFSDNPVFRTPQPGADRPPCTIFYERAKELIKEEYDNSQVGTVQALLLMAIQQMGFCESQRAWLYVGMAIRMAQDLGLNCELSDQEQIRNPVLAEQRRRTWWSCYVVERLVCAGLGRPLSITQQHCETGFPRYDEPDTATEIGMPDGSLVGCVGTASNFVLLITLSSIQGNILQFIKARAVRNDDHRQSHEGSPLHPALSSGSDQDRAYRVDTSPSAFAALDRSLTEWRQKLPTTLQNPTSDSPHYGLFLHMTYNTLIILLHRPEVFYSATSASLCTEAAATITDITEILMRANALTSMIISCLYAIFSAGLIHFINIPSAKRGSVSSNYSSPTLSSSRPPVATYSPASGPTALAAKTNMKRCIDALKFLSSHWVSAARRAKVLEDLLDLKKVCLKDLEVDSFQTTSLMPDWVVEGIKYGQALAVPREGHDQLRQKCRSKMMAIQSLLANDEEYDRMQNRRSSSMDETMGNGDKGDESMDIAQETVAEDRSKNKSMHREDRIQSFSGSSTSASSSPHLSRTSQSQKQPYSFGSDPMMLISTATFGPSGAQHPVSEGNTMDVEVLGGMRSFTPMTLTTLGYTSLAASSTASPATSGYARHGSIPALTAKSPAASLTSASKATMLDPFSMPSSITFPEASHGRQSSYGSGVDPMEGMGGGGGSQHTVTGGSPGGSIFRRDGQDDKNRIPNSFQRMSLAGGSSPSHSSSCGDEHEQDEHDLVWSDMPPTLGLDEWMAYIGALMMRWLASGETKIQTNTERMRQRQHFDRQHRQAMAIYDGDLQQRSSIIPDNVKVRSYGPLTAKHRKSDYKYETHSRPVFKKETGESVAAAKARDNQQSRRPGPSNMDEFLSVASFTSGESTDTDLVASTFDLGTGDYDASRKLCLEMLASPSFDCVGKAFHLRQSDLLEQNITPPKLTHRKQRMGTYRSSTDNIPELTGLQEDGDNDEDTYLQSNSDVEDEDEDEEDERLQVPAKHRAVCQELRTKRGKTDMGTGEEILESHNSRSEEQVIEDPLHKAGIGFEVGQDNSMQVCRDSLSKVHNPVQSVKKPPLTADRQTVNLIEGSENSGSDILHDSKSSIQATDASAAVRTALAPVLADSSTSIDYQVPDAEKTQLQAQASYQARQPPPVDIAVNGPQEPYIKDPQGTENRSSEPHDAEMTSVTFLKLCVRATGSHVMEVNPLVVDETDPRSEEFPISDQPTIASQPTKSPTAHVTSSTAHVTEHTDAALQPTGMVLPAEAQGTEFPASHTVSAPRSVNSLLSAHGSVSVHDRKLDNNIGAASVETTEQEEVPVEMSSQSVPSEMDVQLYSDDEETPYQSNGTRNSASPLNYHNGNTHQCVNTYSCGNNTFKDGMSTNVNNNQEEDYVDVVDISPEVSTQCTLSKQSSLISDWLPANQEQAAMMSLQGRRFLDDGLSLQGQVRLSQPVNARANASNTYPTIDNSNNYYHYDDYDFRGESYQHHSSSRGVNMHDQEQGQGHVSLIRLPSDPKDMDALNPILGSQDDFSYGPGSRNVGISDTGGVGVMQGAWNSHELSAVAEEGKEEGKEEEEIDESLSEWIHDDEWFL</sequence>
<evidence type="ECO:0000256" key="3">
    <source>
        <dbReference type="ARBA" id="ARBA00023015"/>
    </source>
</evidence>
<feature type="region of interest" description="Disordered" evidence="7">
    <location>
        <begin position="1005"/>
        <end position="1088"/>
    </location>
</feature>
<keyword evidence="10" id="KW-1185">Reference proteome</keyword>
<evidence type="ECO:0000256" key="4">
    <source>
        <dbReference type="ARBA" id="ARBA00023125"/>
    </source>
</evidence>
<evidence type="ECO:0000313" key="10">
    <source>
        <dbReference type="Proteomes" id="UP001194696"/>
    </source>
</evidence>
<dbReference type="Pfam" id="PF04082">
    <property type="entry name" value="Fungal_trans"/>
    <property type="match status" value="1"/>
</dbReference>
<dbReference type="PANTHER" id="PTHR31313">
    <property type="entry name" value="TY1 ENHANCER ACTIVATOR"/>
    <property type="match status" value="1"/>
</dbReference>
<dbReference type="CDD" id="cd12148">
    <property type="entry name" value="fungal_TF_MHR"/>
    <property type="match status" value="1"/>
</dbReference>
<keyword evidence="5" id="KW-0804">Transcription</keyword>
<dbReference type="Proteomes" id="UP001194696">
    <property type="component" value="Unassembled WGS sequence"/>
</dbReference>
<feature type="region of interest" description="Disordered" evidence="7">
    <location>
        <begin position="1653"/>
        <end position="1673"/>
    </location>
</feature>
<evidence type="ECO:0000256" key="7">
    <source>
        <dbReference type="SAM" id="MobiDB-lite"/>
    </source>
</evidence>
<proteinExistence type="predicted"/>
<feature type="region of interest" description="Disordered" evidence="7">
    <location>
        <begin position="52"/>
        <end position="217"/>
    </location>
</feature>
<feature type="region of interest" description="Disordered" evidence="7">
    <location>
        <begin position="229"/>
        <end position="281"/>
    </location>
</feature>
<feature type="compositionally biased region" description="Polar residues" evidence="7">
    <location>
        <begin position="1570"/>
        <end position="1592"/>
    </location>
</feature>
<dbReference type="SMART" id="SM00906">
    <property type="entry name" value="Fungal_trans"/>
    <property type="match status" value="1"/>
</dbReference>
<feature type="compositionally biased region" description="Low complexity" evidence="7">
    <location>
        <begin position="253"/>
        <end position="267"/>
    </location>
</feature>
<feature type="region of interest" description="Disordered" evidence="7">
    <location>
        <begin position="1559"/>
        <end position="1595"/>
    </location>
</feature>
<feature type="compositionally biased region" description="Polar residues" evidence="7">
    <location>
        <begin position="55"/>
        <end position="67"/>
    </location>
</feature>
<feature type="compositionally biased region" description="Low complexity" evidence="7">
    <location>
        <begin position="877"/>
        <end position="895"/>
    </location>
</feature>
<feature type="compositionally biased region" description="Basic and acidic residues" evidence="7">
    <location>
        <begin position="860"/>
        <end position="875"/>
    </location>
</feature>
<feature type="compositionally biased region" description="Polar residues" evidence="7">
    <location>
        <begin position="268"/>
        <end position="277"/>
    </location>
</feature>
<protein>
    <recommendedName>
        <fullName evidence="8">Xylanolytic transcriptional activator regulatory domain-containing protein</fullName>
    </recommendedName>
</protein>